<reference evidence="1" key="1">
    <citation type="journal article" date="2023" name="Mol. Phylogenet. Evol.">
        <title>Genome-scale phylogeny and comparative genomics of the fungal order Sordariales.</title>
        <authorList>
            <person name="Hensen N."/>
            <person name="Bonometti L."/>
            <person name="Westerberg I."/>
            <person name="Brannstrom I.O."/>
            <person name="Guillou S."/>
            <person name="Cros-Aarteil S."/>
            <person name="Calhoun S."/>
            <person name="Haridas S."/>
            <person name="Kuo A."/>
            <person name="Mondo S."/>
            <person name="Pangilinan J."/>
            <person name="Riley R."/>
            <person name="LaButti K."/>
            <person name="Andreopoulos B."/>
            <person name="Lipzen A."/>
            <person name="Chen C."/>
            <person name="Yan M."/>
            <person name="Daum C."/>
            <person name="Ng V."/>
            <person name="Clum A."/>
            <person name="Steindorff A."/>
            <person name="Ohm R.A."/>
            <person name="Martin F."/>
            <person name="Silar P."/>
            <person name="Natvig D.O."/>
            <person name="Lalanne C."/>
            <person name="Gautier V."/>
            <person name="Ament-Velasquez S.L."/>
            <person name="Kruys A."/>
            <person name="Hutchinson M.I."/>
            <person name="Powell A.J."/>
            <person name="Barry K."/>
            <person name="Miller A.N."/>
            <person name="Grigoriev I.V."/>
            <person name="Debuchy R."/>
            <person name="Gladieux P."/>
            <person name="Hiltunen Thoren M."/>
            <person name="Johannesson H."/>
        </authorList>
    </citation>
    <scope>NUCLEOTIDE SEQUENCE</scope>
    <source>
        <strain evidence="1">CBS 315.58</strain>
    </source>
</reference>
<comment type="caution">
    <text evidence="1">The sequence shown here is derived from an EMBL/GenBank/DDBJ whole genome shotgun (WGS) entry which is preliminary data.</text>
</comment>
<gene>
    <name evidence="1" type="ORF">QBC40DRAFT_271690</name>
</gene>
<dbReference type="EMBL" id="MU863878">
    <property type="protein sequence ID" value="KAK4205081.1"/>
    <property type="molecule type" value="Genomic_DNA"/>
</dbReference>
<organism evidence="1 2">
    <name type="scientific">Triangularia verruculosa</name>
    <dbReference type="NCBI Taxonomy" id="2587418"/>
    <lineage>
        <taxon>Eukaryota</taxon>
        <taxon>Fungi</taxon>
        <taxon>Dikarya</taxon>
        <taxon>Ascomycota</taxon>
        <taxon>Pezizomycotina</taxon>
        <taxon>Sordariomycetes</taxon>
        <taxon>Sordariomycetidae</taxon>
        <taxon>Sordariales</taxon>
        <taxon>Podosporaceae</taxon>
        <taxon>Triangularia</taxon>
    </lineage>
</organism>
<reference evidence="1" key="2">
    <citation type="submission" date="2023-05" db="EMBL/GenBank/DDBJ databases">
        <authorList>
            <consortium name="Lawrence Berkeley National Laboratory"/>
            <person name="Steindorff A."/>
            <person name="Hensen N."/>
            <person name="Bonometti L."/>
            <person name="Westerberg I."/>
            <person name="Brannstrom I.O."/>
            <person name="Guillou S."/>
            <person name="Cros-Aarteil S."/>
            <person name="Calhoun S."/>
            <person name="Haridas S."/>
            <person name="Kuo A."/>
            <person name="Mondo S."/>
            <person name="Pangilinan J."/>
            <person name="Riley R."/>
            <person name="Labutti K."/>
            <person name="Andreopoulos B."/>
            <person name="Lipzen A."/>
            <person name="Chen C."/>
            <person name="Yanf M."/>
            <person name="Daum C."/>
            <person name="Ng V."/>
            <person name="Clum A."/>
            <person name="Ohm R."/>
            <person name="Martin F."/>
            <person name="Silar P."/>
            <person name="Natvig D."/>
            <person name="Lalanne C."/>
            <person name="Gautier V."/>
            <person name="Ament-Velasquez S.L."/>
            <person name="Kruys A."/>
            <person name="Hutchinson M.I."/>
            <person name="Powell A.J."/>
            <person name="Barry K."/>
            <person name="Miller A.N."/>
            <person name="Grigoriev I.V."/>
            <person name="Debuchy R."/>
            <person name="Gladieux P."/>
            <person name="Thoren M.H."/>
            <person name="Johannesson H."/>
        </authorList>
    </citation>
    <scope>NUCLEOTIDE SEQUENCE</scope>
    <source>
        <strain evidence="1">CBS 315.58</strain>
    </source>
</reference>
<evidence type="ECO:0000313" key="2">
    <source>
        <dbReference type="Proteomes" id="UP001303160"/>
    </source>
</evidence>
<dbReference type="Proteomes" id="UP001303160">
    <property type="component" value="Unassembled WGS sequence"/>
</dbReference>
<keyword evidence="2" id="KW-1185">Reference proteome</keyword>
<evidence type="ECO:0000313" key="1">
    <source>
        <dbReference type="EMBL" id="KAK4205081.1"/>
    </source>
</evidence>
<name>A0AAN6XSU7_9PEZI</name>
<protein>
    <submittedName>
        <fullName evidence="1">Uncharacterized protein</fullName>
    </submittedName>
</protein>
<sequence>MSNRSHTKVSVLTLRWADGSPGFQAECEALGRMFTDLFHYDVSHFAIPSLSSESLLLSRIAKHLINARVQPNPPLVIIHYGGHAGANNSKTNGKAEGLEWAAQESGGPTVDWSLIQNELAAFAPRITILLLLDCCHAAQPSKGMAARELKFHILAASGRREKTLSPGKGSFTAALIQEITALLAEKGVVDISTLHYRLLHEGILFGTPVYSCPGGPMRLEPKSVTLITKLRIRRVAWLCF</sequence>
<accession>A0AAN6XSU7</accession>
<proteinExistence type="predicted"/>
<dbReference type="AlphaFoldDB" id="A0AAN6XSU7"/>